<reference evidence="1" key="1">
    <citation type="submission" date="2022-06" db="EMBL/GenBank/DDBJ databases">
        <title>Genome sequence of Phormidium yuhuli AB48 isolated from an industrial photobioreactor environment.</title>
        <authorList>
            <person name="Qiu Y."/>
            <person name="Noonan A.J.C."/>
            <person name="Dofher K."/>
            <person name="Koch M."/>
            <person name="Kieft B."/>
            <person name="Lin X."/>
            <person name="Ziels R.M."/>
            <person name="Hallam S.J."/>
        </authorList>
    </citation>
    <scope>NUCLEOTIDE SEQUENCE</scope>
    <source>
        <strain evidence="1">AB48</strain>
    </source>
</reference>
<proteinExistence type="predicted"/>
<dbReference type="Gene3D" id="3.30.2020.10">
    <property type="entry name" value="NE0471-like N-terminal domain"/>
    <property type="match status" value="1"/>
</dbReference>
<sequence length="95" mass="10749">MLQDIVAVEPLENDQLRIHFEDGVEGIVQLSQLINFTGVFAPLTDPDYFATVKVNPDWGTIYWENGADLDPDVLYCLLTSSHANSKNIAWDSHHY</sequence>
<organism evidence="1 2">
    <name type="scientific">Phormidium yuhuli AB48</name>
    <dbReference type="NCBI Taxonomy" id="2940671"/>
    <lineage>
        <taxon>Bacteria</taxon>
        <taxon>Bacillati</taxon>
        <taxon>Cyanobacteriota</taxon>
        <taxon>Cyanophyceae</taxon>
        <taxon>Oscillatoriophycideae</taxon>
        <taxon>Oscillatoriales</taxon>
        <taxon>Oscillatoriaceae</taxon>
        <taxon>Phormidium</taxon>
        <taxon>Phormidium yuhuli</taxon>
    </lineage>
</organism>
<dbReference type="InterPro" id="IPR018841">
    <property type="entry name" value="DUF2442"/>
</dbReference>
<keyword evidence="2" id="KW-1185">Reference proteome</keyword>
<gene>
    <name evidence="1" type="ORF">NEA10_19895</name>
</gene>
<dbReference type="Proteomes" id="UP001056708">
    <property type="component" value="Chromosome"/>
</dbReference>
<name>A0ABY5AS58_9CYAN</name>
<dbReference type="Pfam" id="PF10387">
    <property type="entry name" value="DUF2442"/>
    <property type="match status" value="1"/>
</dbReference>
<protein>
    <submittedName>
        <fullName evidence="1">DUF2442 domain-containing protein</fullName>
    </submittedName>
</protein>
<evidence type="ECO:0000313" key="2">
    <source>
        <dbReference type="Proteomes" id="UP001056708"/>
    </source>
</evidence>
<accession>A0ABY5AS58</accession>
<evidence type="ECO:0000313" key="1">
    <source>
        <dbReference type="EMBL" id="USR91059.1"/>
    </source>
</evidence>
<dbReference type="EMBL" id="CP098611">
    <property type="protein sequence ID" value="USR91059.1"/>
    <property type="molecule type" value="Genomic_DNA"/>
</dbReference>
<dbReference type="SUPFAM" id="SSF143880">
    <property type="entry name" value="NE0471 N-terminal domain-like"/>
    <property type="match status" value="1"/>
</dbReference>
<dbReference type="RefSeq" id="WP_252663093.1">
    <property type="nucleotide sequence ID" value="NZ_CP098611.1"/>
</dbReference>
<dbReference type="InterPro" id="IPR036782">
    <property type="entry name" value="NE0471-like_N"/>
</dbReference>